<evidence type="ECO:0000256" key="3">
    <source>
        <dbReference type="SAM" id="SignalP"/>
    </source>
</evidence>
<gene>
    <name evidence="4" type="primary">gpi1</name>
    <name evidence="4" type="ORF">MEQU1_002651</name>
</gene>
<feature type="transmembrane region" description="Helical" evidence="2">
    <location>
        <begin position="484"/>
        <end position="505"/>
    </location>
</feature>
<feature type="region of interest" description="Disordered" evidence="1">
    <location>
        <begin position="31"/>
        <end position="57"/>
    </location>
</feature>
<dbReference type="AlphaFoldDB" id="A0AAF0EJK6"/>
<dbReference type="GO" id="GO:0005783">
    <property type="term" value="C:endoplasmic reticulum"/>
    <property type="evidence" value="ECO:0007669"/>
    <property type="project" value="TreeGrafter"/>
</dbReference>
<name>A0AAF0EJK6_9BASI</name>
<feature type="signal peptide" evidence="3">
    <location>
        <begin position="1"/>
        <end position="23"/>
    </location>
</feature>
<keyword evidence="2" id="KW-0812">Transmembrane</keyword>
<dbReference type="EMBL" id="CP119904">
    <property type="protein sequence ID" value="WFD23956.1"/>
    <property type="molecule type" value="Genomic_DNA"/>
</dbReference>
<keyword evidence="5" id="KW-1185">Reference proteome</keyword>
<keyword evidence="2" id="KW-1133">Transmembrane helix</keyword>
<dbReference type="GO" id="GO:0006506">
    <property type="term" value="P:GPI anchor biosynthetic process"/>
    <property type="evidence" value="ECO:0007669"/>
    <property type="project" value="InterPro"/>
</dbReference>
<evidence type="ECO:0000256" key="2">
    <source>
        <dbReference type="SAM" id="Phobius"/>
    </source>
</evidence>
<dbReference type="PANTHER" id="PTHR21329:SF3">
    <property type="entry name" value="PHOSPHATIDYLINOSITOL N-ACETYLGLUCOSAMINYLTRANSFERASE SUBUNIT Q"/>
    <property type="match status" value="1"/>
</dbReference>
<proteinExistence type="predicted"/>
<dbReference type="PANTHER" id="PTHR21329">
    <property type="entry name" value="PHOSPHATIDYLINOSITOL N-ACETYLGLUCOSAMINYLTRANSFERASE SUBUNIT Q-RELATED"/>
    <property type="match status" value="1"/>
</dbReference>
<dbReference type="InterPro" id="IPR007720">
    <property type="entry name" value="PigQ/GPI1"/>
</dbReference>
<dbReference type="GO" id="GO:0016020">
    <property type="term" value="C:membrane"/>
    <property type="evidence" value="ECO:0007669"/>
    <property type="project" value="InterPro"/>
</dbReference>
<keyword evidence="3" id="KW-0732">Signal</keyword>
<evidence type="ECO:0000313" key="4">
    <source>
        <dbReference type="EMBL" id="WFD23956.1"/>
    </source>
</evidence>
<feature type="transmembrane region" description="Helical" evidence="2">
    <location>
        <begin position="415"/>
        <end position="434"/>
    </location>
</feature>
<reference evidence="4" key="1">
    <citation type="submission" date="2023-03" db="EMBL/GenBank/DDBJ databases">
        <title>Mating type loci evolution in Malassezia.</title>
        <authorList>
            <person name="Coelho M.A."/>
        </authorList>
    </citation>
    <scope>NUCLEOTIDE SEQUENCE</scope>
    <source>
        <strain evidence="4">CBS 12830</strain>
    </source>
</reference>
<evidence type="ECO:0000256" key="1">
    <source>
        <dbReference type="SAM" id="MobiDB-lite"/>
    </source>
</evidence>
<dbReference type="Proteomes" id="UP001214415">
    <property type="component" value="Chromosome 5"/>
</dbReference>
<keyword evidence="2" id="KW-0472">Membrane</keyword>
<evidence type="ECO:0000313" key="5">
    <source>
        <dbReference type="Proteomes" id="UP001214415"/>
    </source>
</evidence>
<accession>A0AAF0EJK6</accession>
<feature type="chain" id="PRO_5042147216" evidence="3">
    <location>
        <begin position="24"/>
        <end position="519"/>
    </location>
</feature>
<organism evidence="4 5">
    <name type="scientific">Malassezia equina</name>
    <dbReference type="NCBI Taxonomy" id="1381935"/>
    <lineage>
        <taxon>Eukaryota</taxon>
        <taxon>Fungi</taxon>
        <taxon>Dikarya</taxon>
        <taxon>Basidiomycota</taxon>
        <taxon>Ustilaginomycotina</taxon>
        <taxon>Malasseziomycetes</taxon>
        <taxon>Malasseziales</taxon>
        <taxon>Malasseziaceae</taxon>
        <taxon>Malassezia</taxon>
    </lineage>
</organism>
<dbReference type="Pfam" id="PF05024">
    <property type="entry name" value="Gpi1"/>
    <property type="match status" value="1"/>
</dbReference>
<protein>
    <submittedName>
        <fullName evidence="4">Pig-Q</fullName>
    </submittedName>
</protein>
<sequence length="519" mass="57592">MSAAAVGAGALTALTATAAYALAQEHESQEAAWLADRRPPLPPPSQSHWRVRVPKTDNDDASRGVQYIRVYWPTTAVSAGTLYGWVLHEEGPDVAIVVAGITSHSSPTLAYAARTLGVASFSGLPFAHAKSDVLHVAMQTEPPTISVLDPAWAACPLSIVSYTPPDVQRGQWLCTRETRAPRTVPWTRLEHLLAMDPARRDEFLAARVPGTPFRDALERMNIARYATASPCRLRWRAMQGILLQWRAHLPAMPERIGRLVAMSALGRALAQRAAQLAAWLDLWAAQHAVYDALCREKRPPVQPMHTALRACFAGSLVCGLDMALGRMVAYAMTQARPQLVTHIEQACAWIHGAAFTRLFDWLAHWPLGIKLNGELALFLSDVLGWMAQTYSHYVLVPSLLYIPSLLSLLALATPWLGVTCWLGAVADLLVLATVHMRLMYLSLRGVYAFFMRAASELFDVFRSRKRNPLHGGRVDKAEHDVDQLFLGTILFTLLVFLFPTVRAHAWMQHARWSRRNHGH</sequence>
<feature type="transmembrane region" description="Helical" evidence="2">
    <location>
        <begin position="390"/>
        <end position="409"/>
    </location>
</feature>